<accession>A0A0V8QF17</accession>
<comment type="caution">
    <text evidence="3">The sequence shown here is derived from an EMBL/GenBank/DDBJ whole genome shotgun (WGS) entry which is preliminary data.</text>
</comment>
<dbReference type="Pfam" id="PF22725">
    <property type="entry name" value="GFO_IDH_MocA_C3"/>
    <property type="match status" value="1"/>
</dbReference>
<dbReference type="PANTHER" id="PTHR43054:SF1">
    <property type="entry name" value="SCYLLO-INOSITOL 2-DEHYDROGENASE (NADP(+)) IOLU"/>
    <property type="match status" value="1"/>
</dbReference>
<dbReference type="InterPro" id="IPR055170">
    <property type="entry name" value="GFO_IDH_MocA-like_dom"/>
</dbReference>
<dbReference type="GO" id="GO:0000166">
    <property type="term" value="F:nucleotide binding"/>
    <property type="evidence" value="ECO:0007669"/>
    <property type="project" value="InterPro"/>
</dbReference>
<gene>
    <name evidence="3" type="ORF">ASU35_10090</name>
</gene>
<dbReference type="STRING" id="290052.ASU35_10090"/>
<dbReference type="AlphaFoldDB" id="A0A0V8QF17"/>
<evidence type="ECO:0000313" key="3">
    <source>
        <dbReference type="EMBL" id="KSV59183.1"/>
    </source>
</evidence>
<dbReference type="Proteomes" id="UP000054874">
    <property type="component" value="Unassembled WGS sequence"/>
</dbReference>
<dbReference type="Pfam" id="PF01408">
    <property type="entry name" value="GFO_IDH_MocA"/>
    <property type="match status" value="1"/>
</dbReference>
<reference evidence="3 4" key="1">
    <citation type="submission" date="2015-11" db="EMBL/GenBank/DDBJ databases">
        <title>Butyribacter intestini gen. nov., sp. nov., a butyric acid-producing bacterium of the family Lachnospiraceae isolated from the human faeces.</title>
        <authorList>
            <person name="Zou Y."/>
            <person name="Xue W."/>
            <person name="Luo G."/>
            <person name="Lv M."/>
        </authorList>
    </citation>
    <scope>NUCLEOTIDE SEQUENCE [LARGE SCALE GENOMIC DNA]</scope>
    <source>
        <strain evidence="3 4">ACET-33324</strain>
    </source>
</reference>
<feature type="domain" description="GFO/IDH/MocA-like oxidoreductase" evidence="2">
    <location>
        <begin position="142"/>
        <end position="251"/>
    </location>
</feature>
<keyword evidence="4" id="KW-1185">Reference proteome</keyword>
<dbReference type="PANTHER" id="PTHR43054">
    <property type="match status" value="1"/>
</dbReference>
<dbReference type="Gene3D" id="3.30.360.10">
    <property type="entry name" value="Dihydrodipicolinate Reductase, domain 2"/>
    <property type="match status" value="1"/>
</dbReference>
<dbReference type="SUPFAM" id="SSF55347">
    <property type="entry name" value="Glyceraldehyde-3-phosphate dehydrogenase-like, C-terminal domain"/>
    <property type="match status" value="1"/>
</dbReference>
<dbReference type="Gene3D" id="3.40.50.720">
    <property type="entry name" value="NAD(P)-binding Rossmann-like Domain"/>
    <property type="match status" value="1"/>
</dbReference>
<dbReference type="InterPro" id="IPR036291">
    <property type="entry name" value="NAD(P)-bd_dom_sf"/>
</dbReference>
<dbReference type="RefSeq" id="WP_058352570.1">
    <property type="nucleotide sequence ID" value="NZ_CABMMD010000151.1"/>
</dbReference>
<evidence type="ECO:0000259" key="2">
    <source>
        <dbReference type="Pfam" id="PF22725"/>
    </source>
</evidence>
<sequence length="329" mass="37595">MTEEKVRFAVIGTGAITERFIIGAEKTEKIVIKAVYSRTMERGRQFAEKFNIEKAYDDLYQLAADQEIDAVYIASPTSCHANQAILMMRNRKHVLCEKPIASNTHELESMFYIARENQVVLLEAIRCVFTPGYELIKTRLPELGTIRRVNLNYCQYSSRYDKFKAGKIENAFRPELSNGAIMDIGVYCVHFLVSLFGRPYSLSAKGLVLPGSIDAMGTLVGKYKEMQTEIIYSKITNSYIPSEIQGEKGNIVFYPLAAPGKIRFIFRDGKEEVLQPDMIQPDMYYEINAFLKMIQGEEAPEEYNRYSADTIHLLDDARKQMDIVFPADY</sequence>
<evidence type="ECO:0000313" key="4">
    <source>
        <dbReference type="Proteomes" id="UP000054874"/>
    </source>
</evidence>
<dbReference type="OrthoDB" id="9783105at2"/>
<dbReference type="SUPFAM" id="SSF51735">
    <property type="entry name" value="NAD(P)-binding Rossmann-fold domains"/>
    <property type="match status" value="1"/>
</dbReference>
<evidence type="ECO:0000259" key="1">
    <source>
        <dbReference type="Pfam" id="PF01408"/>
    </source>
</evidence>
<name>A0A0V8QF17_9FIRM</name>
<proteinExistence type="predicted"/>
<organism evidence="3 4">
    <name type="scientific">Acetivibrio ethanolgignens</name>
    <dbReference type="NCBI Taxonomy" id="290052"/>
    <lineage>
        <taxon>Bacteria</taxon>
        <taxon>Bacillati</taxon>
        <taxon>Bacillota</taxon>
        <taxon>Clostridia</taxon>
        <taxon>Eubacteriales</taxon>
        <taxon>Oscillospiraceae</taxon>
        <taxon>Acetivibrio</taxon>
    </lineage>
</organism>
<dbReference type="EMBL" id="LNAM01000151">
    <property type="protein sequence ID" value="KSV59183.1"/>
    <property type="molecule type" value="Genomic_DNA"/>
</dbReference>
<dbReference type="InterPro" id="IPR000683">
    <property type="entry name" value="Gfo/Idh/MocA-like_OxRdtase_N"/>
</dbReference>
<feature type="domain" description="Gfo/Idh/MocA-like oxidoreductase N-terminal" evidence="1">
    <location>
        <begin position="6"/>
        <end position="121"/>
    </location>
</feature>
<protein>
    <submittedName>
        <fullName evidence="3">Oxidoreductase</fullName>
    </submittedName>
</protein>